<evidence type="ECO:0000256" key="1">
    <source>
        <dbReference type="ARBA" id="ARBA00023015"/>
    </source>
</evidence>
<keyword evidence="7" id="KW-1185">Reference proteome</keyword>
<keyword evidence="1" id="KW-0805">Transcription regulation</keyword>
<evidence type="ECO:0000256" key="4">
    <source>
        <dbReference type="PROSITE-ProRule" id="PRU00335"/>
    </source>
</evidence>
<keyword evidence="2 4" id="KW-0238">DNA-binding</keyword>
<evidence type="ECO:0000259" key="5">
    <source>
        <dbReference type="PROSITE" id="PS50977"/>
    </source>
</evidence>
<dbReference type="InterPro" id="IPR001647">
    <property type="entry name" value="HTH_TetR"/>
</dbReference>
<keyword evidence="3" id="KW-0804">Transcription</keyword>
<evidence type="ECO:0000256" key="3">
    <source>
        <dbReference type="ARBA" id="ARBA00023163"/>
    </source>
</evidence>
<dbReference type="Proteomes" id="UP000466794">
    <property type="component" value="Unassembled WGS sequence"/>
</dbReference>
<dbReference type="GO" id="GO:0000976">
    <property type="term" value="F:transcription cis-regulatory region binding"/>
    <property type="evidence" value="ECO:0007669"/>
    <property type="project" value="TreeGrafter"/>
</dbReference>
<dbReference type="EMBL" id="WRPP01000005">
    <property type="protein sequence ID" value="MVU80685.1"/>
    <property type="molecule type" value="Genomic_DNA"/>
</dbReference>
<feature type="DNA-binding region" description="H-T-H motif" evidence="4">
    <location>
        <begin position="39"/>
        <end position="58"/>
    </location>
</feature>
<dbReference type="SUPFAM" id="SSF46689">
    <property type="entry name" value="Homeodomain-like"/>
    <property type="match status" value="1"/>
</dbReference>
<feature type="domain" description="HTH tetR-type" evidence="5">
    <location>
        <begin position="17"/>
        <end position="76"/>
    </location>
</feature>
<organism evidence="6 7">
    <name type="scientific">Nocardia terrae</name>
    <dbReference type="NCBI Taxonomy" id="2675851"/>
    <lineage>
        <taxon>Bacteria</taxon>
        <taxon>Bacillati</taxon>
        <taxon>Actinomycetota</taxon>
        <taxon>Actinomycetes</taxon>
        <taxon>Mycobacteriales</taxon>
        <taxon>Nocardiaceae</taxon>
        <taxon>Nocardia</taxon>
    </lineage>
</organism>
<dbReference type="GO" id="GO:0003700">
    <property type="term" value="F:DNA-binding transcription factor activity"/>
    <property type="evidence" value="ECO:0007669"/>
    <property type="project" value="TreeGrafter"/>
</dbReference>
<dbReference type="InterPro" id="IPR049513">
    <property type="entry name" value="TetR_C_40"/>
</dbReference>
<dbReference type="InterPro" id="IPR050109">
    <property type="entry name" value="HTH-type_TetR-like_transc_reg"/>
</dbReference>
<protein>
    <submittedName>
        <fullName evidence="6">TetR family transcriptional regulator</fullName>
    </submittedName>
</protein>
<reference evidence="6 7" key="1">
    <citation type="submission" date="2019-12" db="EMBL/GenBank/DDBJ databases">
        <title>Nocardia sp. nov. ET3-3 isolated from soil.</title>
        <authorList>
            <person name="Kanchanasin P."/>
            <person name="Tanasupawat S."/>
            <person name="Yuki M."/>
            <person name="Kudo T."/>
        </authorList>
    </citation>
    <scope>NUCLEOTIDE SEQUENCE [LARGE SCALE GENOMIC DNA]</scope>
    <source>
        <strain evidence="6 7">ET3-3</strain>
    </source>
</reference>
<gene>
    <name evidence="6" type="ORF">GPX89_25965</name>
</gene>
<dbReference type="PROSITE" id="PS50977">
    <property type="entry name" value="HTH_TETR_2"/>
    <property type="match status" value="1"/>
</dbReference>
<accession>A0A7K1V253</accession>
<dbReference type="RefSeq" id="WP_157390267.1">
    <property type="nucleotide sequence ID" value="NZ_WRPP01000005.1"/>
</dbReference>
<dbReference type="AlphaFoldDB" id="A0A7K1V253"/>
<name>A0A7K1V253_9NOCA</name>
<dbReference type="PANTHER" id="PTHR30055:SF234">
    <property type="entry name" value="HTH-TYPE TRANSCRIPTIONAL REGULATOR BETI"/>
    <property type="match status" value="1"/>
</dbReference>
<dbReference type="Pfam" id="PF00440">
    <property type="entry name" value="TetR_N"/>
    <property type="match status" value="1"/>
</dbReference>
<proteinExistence type="predicted"/>
<evidence type="ECO:0000256" key="2">
    <source>
        <dbReference type="ARBA" id="ARBA00023125"/>
    </source>
</evidence>
<evidence type="ECO:0000313" key="6">
    <source>
        <dbReference type="EMBL" id="MVU80685.1"/>
    </source>
</evidence>
<dbReference type="Pfam" id="PF21306">
    <property type="entry name" value="TetR_C_40"/>
    <property type="match status" value="1"/>
</dbReference>
<dbReference type="InterPro" id="IPR009057">
    <property type="entry name" value="Homeodomain-like_sf"/>
</dbReference>
<dbReference type="Gene3D" id="1.10.357.10">
    <property type="entry name" value="Tetracycline Repressor, domain 2"/>
    <property type="match status" value="1"/>
</dbReference>
<sequence>MAGHTGSEPNRLERRKARTRAALVSAAQALLAAGKGNAPILEITQAADVGMGSFYNHFQSREELFEAAVEEALDRHGAVLDQLCEDLEDPAQVFAQSFRLTGRLHRRNPTLSKVLLNNGFALAASERGLAPRARRDIDAAARAGRFQVGDPELAMAVVTGAALCLGQLLHDQPDRDDAEASDQVAEDLLRMFGLPAGEAHRISRQPLPALDSVPENGTAA</sequence>
<comment type="caution">
    <text evidence="6">The sequence shown here is derived from an EMBL/GenBank/DDBJ whole genome shotgun (WGS) entry which is preliminary data.</text>
</comment>
<dbReference type="PANTHER" id="PTHR30055">
    <property type="entry name" value="HTH-TYPE TRANSCRIPTIONAL REGULATOR RUTR"/>
    <property type="match status" value="1"/>
</dbReference>
<evidence type="ECO:0000313" key="7">
    <source>
        <dbReference type="Proteomes" id="UP000466794"/>
    </source>
</evidence>